<evidence type="ECO:0000256" key="1">
    <source>
        <dbReference type="ARBA" id="ARBA00024353"/>
    </source>
</evidence>
<evidence type="ECO:0000256" key="2">
    <source>
        <dbReference type="ARBA" id="ARBA00024438"/>
    </source>
</evidence>
<evidence type="ECO:0000259" key="5">
    <source>
        <dbReference type="Pfam" id="PF13490"/>
    </source>
</evidence>
<feature type="compositionally biased region" description="Polar residues" evidence="3">
    <location>
        <begin position="224"/>
        <end position="238"/>
    </location>
</feature>
<proteinExistence type="inferred from homology"/>
<gene>
    <name evidence="6" type="ORF">P0Y55_10820</name>
</gene>
<feature type="domain" description="Putative zinc-finger" evidence="5">
    <location>
        <begin position="3"/>
        <end position="37"/>
    </location>
</feature>
<evidence type="ECO:0000313" key="6">
    <source>
        <dbReference type="EMBL" id="WEK53089.1"/>
    </source>
</evidence>
<protein>
    <recommendedName>
        <fullName evidence="2">Anti-sigma-W factor RsiW</fullName>
    </recommendedName>
</protein>
<dbReference type="Pfam" id="PF13490">
    <property type="entry name" value="zf-HC2"/>
    <property type="match status" value="1"/>
</dbReference>
<evidence type="ECO:0000256" key="3">
    <source>
        <dbReference type="SAM" id="MobiDB-lite"/>
    </source>
</evidence>
<feature type="compositionally biased region" description="Polar residues" evidence="3">
    <location>
        <begin position="150"/>
        <end position="177"/>
    </location>
</feature>
<evidence type="ECO:0000313" key="7">
    <source>
        <dbReference type="Proteomes" id="UP001178662"/>
    </source>
</evidence>
<sequence>MNCQEVIELMQRYVDRDLDENETESMMRHIGDCPDCAAMLQRLKMLSSQLEQLPQVMPKFSLVDAILPALEKLEPTATIRGEQLVRTRSRRLNRWSVGKVSGVVALGLALVFLMITQLKGVSFSSQSKHSSDASALRIEASAADSDSASQGNNDTKSEEGSSLLNDQYGSSALQKVSSDTDEEKATVDDQTTEKQLTGSIPSSVEPRANVPSAQPSSSPEEPKFTSSEDQVTVTGKSDGSNEKSSEQAVPQLGAPEMGNGIMALDSRSADATQFAYSPNGLWQAIVEHGTAVVQIYNAMDGSLLFQSDHRNGMIQELTWNEESTAVTYIWTNDAGVSKTLTFELASNKETER</sequence>
<dbReference type="AlphaFoldDB" id="A0AA95EUD0"/>
<name>A0AA95EUD0_9BACL</name>
<dbReference type="InterPro" id="IPR027383">
    <property type="entry name" value="Znf_put"/>
</dbReference>
<feature type="compositionally biased region" description="Low complexity" evidence="3">
    <location>
        <begin position="135"/>
        <end position="149"/>
    </location>
</feature>
<dbReference type="EMBL" id="CP119317">
    <property type="protein sequence ID" value="WEK53089.1"/>
    <property type="molecule type" value="Genomic_DNA"/>
</dbReference>
<keyword evidence="7" id="KW-1185">Reference proteome</keyword>
<keyword evidence="4" id="KW-0812">Transmembrane</keyword>
<feature type="compositionally biased region" description="Polar residues" evidence="3">
    <location>
        <begin position="193"/>
        <end position="202"/>
    </location>
</feature>
<dbReference type="Gene3D" id="1.10.10.1320">
    <property type="entry name" value="Anti-sigma factor, zinc-finger domain"/>
    <property type="match status" value="1"/>
</dbReference>
<dbReference type="Proteomes" id="UP001178662">
    <property type="component" value="Chromosome"/>
</dbReference>
<keyword evidence="4" id="KW-1133">Transmembrane helix</keyword>
<dbReference type="InterPro" id="IPR041916">
    <property type="entry name" value="Anti_sigma_zinc_sf"/>
</dbReference>
<reference evidence="6" key="1">
    <citation type="submission" date="2023-03" db="EMBL/GenBank/DDBJ databases">
        <title>Andean soil-derived lignocellulolytic bacterial consortium as a source of novel taxa and putative plastic-active enzymes.</title>
        <authorList>
            <person name="Diaz-Garcia L."/>
            <person name="Chuvochina M."/>
            <person name="Feuerriegel G."/>
            <person name="Bunk B."/>
            <person name="Sproer C."/>
            <person name="Streit W.R."/>
            <person name="Rodriguez L.M."/>
            <person name="Overmann J."/>
            <person name="Jimenez D.J."/>
        </authorList>
    </citation>
    <scope>NUCLEOTIDE SEQUENCE</scope>
    <source>
        <strain evidence="6">MAG 2441</strain>
    </source>
</reference>
<feature type="transmembrane region" description="Helical" evidence="4">
    <location>
        <begin position="96"/>
        <end position="115"/>
    </location>
</feature>
<evidence type="ECO:0000256" key="4">
    <source>
        <dbReference type="SAM" id="Phobius"/>
    </source>
</evidence>
<comment type="similarity">
    <text evidence="1">Belongs to the zinc-associated anti-sigma factor (ZAS) superfamily. Anti-sigma-W factor family.</text>
</comment>
<accession>A0AA95EUD0</accession>
<organism evidence="6 7">
    <name type="scientific">Candidatus Cohnella colombiensis</name>
    <dbReference type="NCBI Taxonomy" id="3121368"/>
    <lineage>
        <taxon>Bacteria</taxon>
        <taxon>Bacillati</taxon>
        <taxon>Bacillota</taxon>
        <taxon>Bacilli</taxon>
        <taxon>Bacillales</taxon>
        <taxon>Paenibacillaceae</taxon>
        <taxon>Cohnella</taxon>
    </lineage>
</organism>
<keyword evidence="4" id="KW-0472">Membrane</keyword>
<feature type="region of interest" description="Disordered" evidence="3">
    <location>
        <begin position="135"/>
        <end position="260"/>
    </location>
</feature>